<evidence type="ECO:0000313" key="3">
    <source>
        <dbReference type="Proteomes" id="UP000011115"/>
    </source>
</evidence>
<feature type="compositionally biased region" description="Polar residues" evidence="1">
    <location>
        <begin position="45"/>
        <end position="57"/>
    </location>
</feature>
<organism evidence="2 3">
    <name type="scientific">Solanum tuberosum</name>
    <name type="common">Potato</name>
    <dbReference type="NCBI Taxonomy" id="4113"/>
    <lineage>
        <taxon>Eukaryota</taxon>
        <taxon>Viridiplantae</taxon>
        <taxon>Streptophyta</taxon>
        <taxon>Embryophyta</taxon>
        <taxon>Tracheophyta</taxon>
        <taxon>Spermatophyta</taxon>
        <taxon>Magnoliopsida</taxon>
        <taxon>eudicotyledons</taxon>
        <taxon>Gunneridae</taxon>
        <taxon>Pentapetalae</taxon>
        <taxon>asterids</taxon>
        <taxon>lamiids</taxon>
        <taxon>Solanales</taxon>
        <taxon>Solanaceae</taxon>
        <taxon>Solanoideae</taxon>
        <taxon>Solaneae</taxon>
        <taxon>Solanum</taxon>
    </lineage>
</organism>
<dbReference type="InParanoid" id="M1AFZ5"/>
<proteinExistence type="predicted"/>
<dbReference type="HOGENOM" id="CLU_3000236_0_0_1"/>
<dbReference type="Proteomes" id="UP000011115">
    <property type="component" value="Unassembled WGS sequence"/>
</dbReference>
<dbReference type="Gramene" id="PGSC0003DMT400021991">
    <property type="protein sequence ID" value="PGSC0003DMT400021991"/>
    <property type="gene ID" value="PGSC0003DMG400008527"/>
</dbReference>
<dbReference type="PaxDb" id="4113-PGSC0003DMT400021991"/>
<evidence type="ECO:0000313" key="2">
    <source>
        <dbReference type="EnsemblPlants" id="PGSC0003DMT400021991"/>
    </source>
</evidence>
<reference evidence="2" key="2">
    <citation type="submission" date="2015-06" db="UniProtKB">
        <authorList>
            <consortium name="EnsemblPlants"/>
        </authorList>
    </citation>
    <scope>IDENTIFICATION</scope>
    <source>
        <strain evidence="2">DM1-3 516 R44</strain>
    </source>
</reference>
<sequence>MQRVKKFKSFSYLLIWICKEKIARRRKHRGDCTEKKASIPKSGPDATSNTMRIQIKL</sequence>
<protein>
    <submittedName>
        <fullName evidence="2">Uncharacterized protein</fullName>
    </submittedName>
</protein>
<feature type="region of interest" description="Disordered" evidence="1">
    <location>
        <begin position="29"/>
        <end position="57"/>
    </location>
</feature>
<dbReference type="AlphaFoldDB" id="M1AFZ5"/>
<evidence type="ECO:0000256" key="1">
    <source>
        <dbReference type="SAM" id="MobiDB-lite"/>
    </source>
</evidence>
<accession>M1AFZ5</accession>
<name>M1AFZ5_SOLTU</name>
<keyword evidence="3" id="KW-1185">Reference proteome</keyword>
<reference evidence="3" key="1">
    <citation type="journal article" date="2011" name="Nature">
        <title>Genome sequence and analysis of the tuber crop potato.</title>
        <authorList>
            <consortium name="The Potato Genome Sequencing Consortium"/>
        </authorList>
    </citation>
    <scope>NUCLEOTIDE SEQUENCE [LARGE SCALE GENOMIC DNA]</scope>
    <source>
        <strain evidence="3">cv. DM1-3 516 R44</strain>
    </source>
</reference>
<dbReference type="EnsemblPlants" id="PGSC0003DMT400021991">
    <property type="protein sequence ID" value="PGSC0003DMT400021991"/>
    <property type="gene ID" value="PGSC0003DMG400008527"/>
</dbReference>